<comment type="similarity">
    <text evidence="1">Belongs to the membrane fusion protein (MFP) (TC 8.A.1) family.</text>
</comment>
<dbReference type="Proteomes" id="UP000676194">
    <property type="component" value="Chromosome"/>
</dbReference>
<proteinExistence type="inferred from homology"/>
<dbReference type="Gene3D" id="2.40.30.170">
    <property type="match status" value="1"/>
</dbReference>
<protein>
    <submittedName>
        <fullName evidence="3">Efflux RND transporter periplasmic adaptor subunit</fullName>
    </submittedName>
</protein>
<dbReference type="Pfam" id="PF25954">
    <property type="entry name" value="Beta-barrel_RND_2"/>
    <property type="match status" value="1"/>
</dbReference>
<feature type="domain" description="CusB-like beta-barrel" evidence="2">
    <location>
        <begin position="276"/>
        <end position="346"/>
    </location>
</feature>
<dbReference type="PANTHER" id="PTHR30469:SF15">
    <property type="entry name" value="HLYD FAMILY OF SECRETION PROTEINS"/>
    <property type="match status" value="1"/>
</dbReference>
<dbReference type="InterPro" id="IPR006143">
    <property type="entry name" value="RND_pump_MFP"/>
</dbReference>
<dbReference type="RefSeq" id="WP_213497061.1">
    <property type="nucleotide sequence ID" value="NZ_CP074694.1"/>
</dbReference>
<dbReference type="AlphaFoldDB" id="A0A8E6B830"/>
<evidence type="ECO:0000313" key="3">
    <source>
        <dbReference type="EMBL" id="QVL32268.1"/>
    </source>
</evidence>
<dbReference type="EMBL" id="CP074694">
    <property type="protein sequence ID" value="QVL32268.1"/>
    <property type="molecule type" value="Genomic_DNA"/>
</dbReference>
<dbReference type="NCBIfam" id="TIGR01730">
    <property type="entry name" value="RND_mfp"/>
    <property type="match status" value="1"/>
</dbReference>
<dbReference type="GO" id="GO:1990281">
    <property type="term" value="C:efflux pump complex"/>
    <property type="evidence" value="ECO:0007669"/>
    <property type="project" value="TreeGrafter"/>
</dbReference>
<gene>
    <name evidence="3" type="ORF">KIH39_26130</name>
</gene>
<evidence type="ECO:0000259" key="2">
    <source>
        <dbReference type="Pfam" id="PF25954"/>
    </source>
</evidence>
<dbReference type="Gene3D" id="2.40.50.100">
    <property type="match status" value="1"/>
</dbReference>
<organism evidence="3 4">
    <name type="scientific">Telmatocola sphagniphila</name>
    <dbReference type="NCBI Taxonomy" id="1123043"/>
    <lineage>
        <taxon>Bacteria</taxon>
        <taxon>Pseudomonadati</taxon>
        <taxon>Planctomycetota</taxon>
        <taxon>Planctomycetia</taxon>
        <taxon>Gemmatales</taxon>
        <taxon>Gemmataceae</taxon>
    </lineage>
</organism>
<name>A0A8E6B830_9BACT</name>
<dbReference type="FunFam" id="2.40.30.170:FF:000010">
    <property type="entry name" value="Efflux RND transporter periplasmic adaptor subunit"/>
    <property type="match status" value="1"/>
</dbReference>
<keyword evidence="4" id="KW-1185">Reference proteome</keyword>
<sequence length="429" mass="46467">MLKFVKRLFATLLVLSLCAGGIYFFANGGSLKKSDKEELPPADTSIAPSGVVLVTTAPVSLRQVQRTVESVGTLHGYEEVTIASKVEGRVLKIHHEMADRVKPSEVLLEIDPTDAELNAKQAERALQVELARLGLKDLPDSSYDERKLPAVQQASIRIENSKAKLERATKTGLAVSSEEINERRTELRLAQVEYENQLLLARAGLATVQLKAESLAVARQMLKDTTLRVPTPTQPIPGASSVGGDYAISQRLVSEGSFVRIGTDVFKLVIDQALKLRVQVPERYSSVLDVGQTVNVLSAAYPKAFIGLIKRISPAVDQTTRTFEVEVYVPNSDRQLKPGGFAKASILTKIDHGAVTVPLEAIVSFAGINKIFLMKDGKAREVQVTLGVQTTDWVEIIKPEIPAGSIVITSGQSALAQDSVVQVRPGATK</sequence>
<accession>A0A8E6B830</accession>
<dbReference type="PANTHER" id="PTHR30469">
    <property type="entry name" value="MULTIDRUG RESISTANCE PROTEIN MDTA"/>
    <property type="match status" value="1"/>
</dbReference>
<evidence type="ECO:0000256" key="1">
    <source>
        <dbReference type="ARBA" id="ARBA00009477"/>
    </source>
</evidence>
<dbReference type="GO" id="GO:0015562">
    <property type="term" value="F:efflux transmembrane transporter activity"/>
    <property type="evidence" value="ECO:0007669"/>
    <property type="project" value="TreeGrafter"/>
</dbReference>
<dbReference type="InterPro" id="IPR058792">
    <property type="entry name" value="Beta-barrel_RND_2"/>
</dbReference>
<reference evidence="3" key="1">
    <citation type="submission" date="2021-05" db="EMBL/GenBank/DDBJ databases">
        <title>Complete genome sequence of the cellulolytic planctomycete Telmatocola sphagniphila SP2T and characterization of the first cellulase from planctomycetes.</title>
        <authorList>
            <person name="Rakitin A.L."/>
            <person name="Beletsky A.V."/>
            <person name="Naumoff D.G."/>
            <person name="Kulichevskaya I.S."/>
            <person name="Mardanov A.V."/>
            <person name="Ravin N.V."/>
            <person name="Dedysh S.N."/>
        </authorList>
    </citation>
    <scope>NUCLEOTIDE SEQUENCE</scope>
    <source>
        <strain evidence="3">SP2T</strain>
    </source>
</reference>
<evidence type="ECO:0000313" key="4">
    <source>
        <dbReference type="Proteomes" id="UP000676194"/>
    </source>
</evidence>
<dbReference type="KEGG" id="tsph:KIH39_26130"/>
<dbReference type="SUPFAM" id="SSF111369">
    <property type="entry name" value="HlyD-like secretion proteins"/>
    <property type="match status" value="2"/>
</dbReference>
<dbReference type="Gene3D" id="2.40.420.20">
    <property type="match status" value="1"/>
</dbReference>